<evidence type="ECO:0000313" key="1">
    <source>
        <dbReference type="EMBL" id="KAK7515339.1"/>
    </source>
</evidence>
<dbReference type="Proteomes" id="UP001363622">
    <property type="component" value="Unassembled WGS sequence"/>
</dbReference>
<evidence type="ECO:0000313" key="2">
    <source>
        <dbReference type="Proteomes" id="UP001363622"/>
    </source>
</evidence>
<name>A0ABR1KJJ3_9PEZI</name>
<keyword evidence="2" id="KW-1185">Reference proteome</keyword>
<dbReference type="EMBL" id="JBBPHU010000007">
    <property type="protein sequence ID" value="KAK7515339.1"/>
    <property type="molecule type" value="Genomic_DNA"/>
</dbReference>
<accession>A0ABR1KJJ3</accession>
<reference evidence="1 2" key="1">
    <citation type="submission" date="2024-04" db="EMBL/GenBank/DDBJ databases">
        <title>Phyllosticta paracitricarpa is synonymous to the EU quarantine fungus P. citricarpa based on phylogenomic analyses.</title>
        <authorList>
            <consortium name="Lawrence Berkeley National Laboratory"/>
            <person name="Van Ingen-Buijs V.A."/>
            <person name="Van Westerhoven A.C."/>
            <person name="Haridas S."/>
            <person name="Skiadas P."/>
            <person name="Martin F."/>
            <person name="Groenewald J.Z."/>
            <person name="Crous P.W."/>
            <person name="Seidl M.F."/>
        </authorList>
    </citation>
    <scope>NUCLEOTIDE SEQUENCE [LARGE SCALE GENOMIC DNA]</scope>
    <source>
        <strain evidence="1 2">CBS 123371</strain>
    </source>
</reference>
<feature type="non-terminal residue" evidence="1">
    <location>
        <position position="139"/>
    </location>
</feature>
<proteinExistence type="predicted"/>
<sequence length="139" mass="16629">QYQPSIYGQFLTDDYRNGPNEEELAVIIQKLRKYARCDKKDAKWAHRIDQQLNDTGETLDWEGGDRRYLPNTTHRWKHVQTLRNFCNAVSSRLHDPPRADYRPRPLAEYGYTNNTHRRFKEHTQHEKSNRLMNLTEAIC</sequence>
<comment type="caution">
    <text evidence="1">The sequence shown here is derived from an EMBL/GenBank/DDBJ whole genome shotgun (WGS) entry which is preliminary data.</text>
</comment>
<organism evidence="1 2">
    <name type="scientific">Phyllosticta citriasiana</name>
    <dbReference type="NCBI Taxonomy" id="595635"/>
    <lineage>
        <taxon>Eukaryota</taxon>
        <taxon>Fungi</taxon>
        <taxon>Dikarya</taxon>
        <taxon>Ascomycota</taxon>
        <taxon>Pezizomycotina</taxon>
        <taxon>Dothideomycetes</taxon>
        <taxon>Dothideomycetes incertae sedis</taxon>
        <taxon>Botryosphaeriales</taxon>
        <taxon>Phyllostictaceae</taxon>
        <taxon>Phyllosticta</taxon>
    </lineage>
</organism>
<protein>
    <submittedName>
        <fullName evidence="1">Uncharacterized protein</fullName>
    </submittedName>
</protein>
<gene>
    <name evidence="1" type="ORF">IWZ03DRAFT_291879</name>
</gene>
<feature type="non-terminal residue" evidence="1">
    <location>
        <position position="1"/>
    </location>
</feature>